<dbReference type="Gene3D" id="3.40.50.850">
    <property type="entry name" value="Isochorismatase-like"/>
    <property type="match status" value="1"/>
</dbReference>
<dbReference type="OrthoDB" id="245563at2759"/>
<evidence type="ECO:0000259" key="3">
    <source>
        <dbReference type="Pfam" id="PF00857"/>
    </source>
</evidence>
<dbReference type="AlphaFoldDB" id="A0A194UWQ5"/>
<dbReference type="GO" id="GO:0016787">
    <property type="term" value="F:hydrolase activity"/>
    <property type="evidence" value="ECO:0007669"/>
    <property type="project" value="UniProtKB-KW"/>
</dbReference>
<gene>
    <name evidence="4" type="ORF">VP1G_03385</name>
</gene>
<dbReference type="SUPFAM" id="SSF52499">
    <property type="entry name" value="Isochorismatase-like hydrolases"/>
    <property type="match status" value="1"/>
</dbReference>
<dbReference type="Pfam" id="PF00857">
    <property type="entry name" value="Isochorismatase"/>
    <property type="match status" value="1"/>
</dbReference>
<comment type="similarity">
    <text evidence="1">Belongs to the isochorismatase family.</text>
</comment>
<dbReference type="InterPro" id="IPR036380">
    <property type="entry name" value="Isochorismatase-like_sf"/>
</dbReference>
<feature type="domain" description="Isochorismatase-like" evidence="3">
    <location>
        <begin position="4"/>
        <end position="185"/>
    </location>
</feature>
<reference evidence="5" key="1">
    <citation type="submission" date="2014-12" db="EMBL/GenBank/DDBJ databases">
        <title>Genome Sequence of Valsa Canker Pathogens Uncovers a Specific Adaption of Colonization on Woody Bark.</title>
        <authorList>
            <person name="Yin Z."/>
            <person name="Liu H."/>
            <person name="Gao X."/>
            <person name="Li Z."/>
            <person name="Song N."/>
            <person name="Ke X."/>
            <person name="Dai Q."/>
            <person name="Wu Y."/>
            <person name="Sun Y."/>
            <person name="Xu J.-R."/>
            <person name="Kang Z.K."/>
            <person name="Wang L."/>
            <person name="Huang L."/>
        </authorList>
    </citation>
    <scope>NUCLEOTIDE SEQUENCE [LARGE SCALE GENOMIC DNA]</scope>
    <source>
        <strain evidence="5">SXYL134</strain>
    </source>
</reference>
<accession>A0A194UWQ5</accession>
<dbReference type="EMBL" id="KN714685">
    <property type="protein sequence ID" value="KUI56054.1"/>
    <property type="molecule type" value="Genomic_DNA"/>
</dbReference>
<dbReference type="STRING" id="694573.A0A194UWQ5"/>
<dbReference type="InterPro" id="IPR050272">
    <property type="entry name" value="Isochorismatase-like_hydrls"/>
</dbReference>
<dbReference type="PANTHER" id="PTHR43540:SF6">
    <property type="entry name" value="ISOCHORISMATASE-LIKE DOMAIN-CONTAINING PROTEIN"/>
    <property type="match status" value="1"/>
</dbReference>
<evidence type="ECO:0000313" key="5">
    <source>
        <dbReference type="Proteomes" id="UP000078576"/>
    </source>
</evidence>
<organism evidence="4 5">
    <name type="scientific">Cytospora mali</name>
    <name type="common">Apple Valsa canker fungus</name>
    <name type="synonym">Valsa mali</name>
    <dbReference type="NCBI Taxonomy" id="578113"/>
    <lineage>
        <taxon>Eukaryota</taxon>
        <taxon>Fungi</taxon>
        <taxon>Dikarya</taxon>
        <taxon>Ascomycota</taxon>
        <taxon>Pezizomycotina</taxon>
        <taxon>Sordariomycetes</taxon>
        <taxon>Sordariomycetidae</taxon>
        <taxon>Diaporthales</taxon>
        <taxon>Cytosporaceae</taxon>
        <taxon>Cytospora</taxon>
    </lineage>
</organism>
<evidence type="ECO:0000313" key="4">
    <source>
        <dbReference type="EMBL" id="KUI56054.1"/>
    </source>
</evidence>
<evidence type="ECO:0000256" key="1">
    <source>
        <dbReference type="ARBA" id="ARBA00006336"/>
    </source>
</evidence>
<keyword evidence="2 4" id="KW-0378">Hydrolase</keyword>
<keyword evidence="5" id="KW-1185">Reference proteome</keyword>
<evidence type="ECO:0000256" key="2">
    <source>
        <dbReference type="ARBA" id="ARBA00022801"/>
    </source>
</evidence>
<dbReference type="PANTHER" id="PTHR43540">
    <property type="entry name" value="PEROXYUREIDOACRYLATE/UREIDOACRYLATE AMIDOHYDROLASE-RELATED"/>
    <property type="match status" value="1"/>
</dbReference>
<dbReference type="Proteomes" id="UP000078576">
    <property type="component" value="Unassembled WGS sequence"/>
</dbReference>
<protein>
    <submittedName>
        <fullName evidence="4">Streptothricin hydrolase</fullName>
    </submittedName>
</protein>
<sequence>MPRSALFVIDIQRELAQDPKTRIPHAERVCSAGEKILSVARGIIDTYRSSEQQSPSTIVVVQHEERPEDGTLVRDTEPWRLVFEPRDGVREEVLVAKTTRNTFETIPDLADKLKADGITEVITFGIQSECCVVETSKGALDAGFKVTILQGAHSTYDTESKSAVDIERAVEEELEGRGAEVIPWEDAVASWEQRCMISSYSIFSEL</sequence>
<dbReference type="InterPro" id="IPR000868">
    <property type="entry name" value="Isochorismatase-like_dom"/>
</dbReference>
<proteinExistence type="inferred from homology"/>
<name>A0A194UWQ5_CYTMA</name>